<feature type="transmembrane region" description="Helical" evidence="1">
    <location>
        <begin position="144"/>
        <end position="160"/>
    </location>
</feature>
<dbReference type="Proteomes" id="UP000265816">
    <property type="component" value="Unassembled WGS sequence"/>
</dbReference>
<sequence length="357" mass="41879">MVEVKKPKNKIKYLIIIQTIVLIISVFINISLYFYYFTTKDIIESILNKSKEIYNLKSIILLSNINIGKVFNNRELAIGFWTIIFIIFALSISSVRKQLQSLIKTMFNRKLILWYISMVLYVFGMVFVLFQIGFWKVSLLKETIFWFLFVGILLSFRAVDKAKDSQYFVNLIKDNIKVIIVVQFISNLYSFSFIWEVIVVFIAIFTSLLIAIVDTMPDFQNKNGKILKNIFNFILVGLGLIILSHSIKTLVSNTDKIIIPDLINELLLPPTLSLMFIFYAYLLAVIASYELIFIRLQFNKTIDDRYRFFLKLRIIIFCNLNLVRVKNFIQRSKIMTSNVRSRADIKQLFLNYKANDK</sequence>
<keyword evidence="3" id="KW-1185">Reference proteome</keyword>
<protein>
    <submittedName>
        <fullName evidence="2">Uncharacterized protein</fullName>
    </submittedName>
</protein>
<evidence type="ECO:0000313" key="2">
    <source>
        <dbReference type="EMBL" id="RID81545.1"/>
    </source>
</evidence>
<keyword evidence="1" id="KW-0472">Membrane</keyword>
<dbReference type="AlphaFoldDB" id="A0A398AV30"/>
<dbReference type="OrthoDB" id="2968715at2"/>
<gene>
    <name evidence="2" type="ORF">D1970_21515</name>
</gene>
<accession>A0A398AV30</accession>
<feature type="transmembrane region" description="Helical" evidence="1">
    <location>
        <begin position="192"/>
        <end position="214"/>
    </location>
</feature>
<organism evidence="2 3">
    <name type="scientific">Mesobacillus zeae</name>
    <dbReference type="NCBI Taxonomy" id="1917180"/>
    <lineage>
        <taxon>Bacteria</taxon>
        <taxon>Bacillati</taxon>
        <taxon>Bacillota</taxon>
        <taxon>Bacilli</taxon>
        <taxon>Bacillales</taxon>
        <taxon>Bacillaceae</taxon>
        <taxon>Mesobacillus</taxon>
    </lineage>
</organism>
<feature type="transmembrane region" description="Helical" evidence="1">
    <location>
        <begin position="226"/>
        <end position="247"/>
    </location>
</feature>
<feature type="transmembrane region" description="Helical" evidence="1">
    <location>
        <begin position="167"/>
        <end position="186"/>
    </location>
</feature>
<comment type="caution">
    <text evidence="2">The sequence shown here is derived from an EMBL/GenBank/DDBJ whole genome shotgun (WGS) entry which is preliminary data.</text>
</comment>
<keyword evidence="1" id="KW-1133">Transmembrane helix</keyword>
<proteinExistence type="predicted"/>
<keyword evidence="1" id="KW-0812">Transmembrane</keyword>
<feature type="transmembrane region" description="Helical" evidence="1">
    <location>
        <begin position="76"/>
        <end position="92"/>
    </location>
</feature>
<name>A0A398AV30_9BACI</name>
<feature type="transmembrane region" description="Helical" evidence="1">
    <location>
        <begin position="12"/>
        <end position="36"/>
    </location>
</feature>
<feature type="transmembrane region" description="Helical" evidence="1">
    <location>
        <begin position="112"/>
        <end position="132"/>
    </location>
</feature>
<evidence type="ECO:0000313" key="3">
    <source>
        <dbReference type="Proteomes" id="UP000265816"/>
    </source>
</evidence>
<evidence type="ECO:0000256" key="1">
    <source>
        <dbReference type="SAM" id="Phobius"/>
    </source>
</evidence>
<dbReference type="RefSeq" id="WP_119114894.1">
    <property type="nucleotide sequence ID" value="NZ_JABUHL010000028.1"/>
</dbReference>
<dbReference type="EMBL" id="QWVT01000058">
    <property type="protein sequence ID" value="RID81545.1"/>
    <property type="molecule type" value="Genomic_DNA"/>
</dbReference>
<reference evidence="2 3" key="1">
    <citation type="submission" date="2018-08" db="EMBL/GenBank/DDBJ databases">
        <title>Bacillus jemisoniae sp. nov., Bacillus chryseoplanitiae sp. nov., Bacillus resnikiae sp. nov., and Bacillus frankliniae sp. nov., isolated from Viking spacecraft and associated surfaces.</title>
        <authorList>
            <person name="Seuylemezian A."/>
            <person name="Vaishampayan P."/>
        </authorList>
    </citation>
    <scope>NUCLEOTIDE SEQUENCE [LARGE SCALE GENOMIC DNA]</scope>
    <source>
        <strain evidence="2 3">JJ-247</strain>
    </source>
</reference>
<feature type="transmembrane region" description="Helical" evidence="1">
    <location>
        <begin position="276"/>
        <end position="296"/>
    </location>
</feature>